<dbReference type="InterPro" id="IPR036237">
    <property type="entry name" value="Xyl_isomerase-like_sf"/>
</dbReference>
<evidence type="ECO:0000259" key="1">
    <source>
        <dbReference type="Pfam" id="PF01261"/>
    </source>
</evidence>
<name>A0A517Z6B8_9PLAN</name>
<dbReference type="EMBL" id="CP036275">
    <property type="protein sequence ID" value="QDU37979.1"/>
    <property type="molecule type" value="Genomic_DNA"/>
</dbReference>
<dbReference type="AlphaFoldDB" id="A0A517Z6B8"/>
<feature type="domain" description="Xylose isomerase-like TIM barrel" evidence="1">
    <location>
        <begin position="93"/>
        <end position="321"/>
    </location>
</feature>
<dbReference type="OrthoDB" id="259215at2"/>
<protein>
    <submittedName>
        <fullName evidence="2">Xylose isomerase-like TIM barrel</fullName>
    </submittedName>
</protein>
<dbReference type="Pfam" id="PF01261">
    <property type="entry name" value="AP_endonuc_2"/>
    <property type="match status" value="1"/>
</dbReference>
<dbReference type="PANTHER" id="PTHR12110:SF53">
    <property type="entry name" value="BLR5974 PROTEIN"/>
    <property type="match status" value="1"/>
</dbReference>
<proteinExistence type="predicted"/>
<dbReference type="Proteomes" id="UP000320496">
    <property type="component" value="Chromosome"/>
</dbReference>
<dbReference type="PANTHER" id="PTHR12110">
    <property type="entry name" value="HYDROXYPYRUVATE ISOMERASE"/>
    <property type="match status" value="1"/>
</dbReference>
<dbReference type="InterPro" id="IPR050312">
    <property type="entry name" value="IolE/XylAMocC-like"/>
</dbReference>
<keyword evidence="3" id="KW-1185">Reference proteome</keyword>
<dbReference type="RefSeq" id="WP_145369309.1">
    <property type="nucleotide sequence ID" value="NZ_CP036275.1"/>
</dbReference>
<evidence type="ECO:0000313" key="3">
    <source>
        <dbReference type="Proteomes" id="UP000320496"/>
    </source>
</evidence>
<dbReference type="Gene3D" id="3.20.20.150">
    <property type="entry name" value="Divalent-metal-dependent TIM barrel enzymes"/>
    <property type="match status" value="1"/>
</dbReference>
<dbReference type="PROSITE" id="PS51318">
    <property type="entry name" value="TAT"/>
    <property type="match status" value="1"/>
</dbReference>
<accession>A0A517Z6B8</accession>
<reference evidence="2 3" key="1">
    <citation type="submission" date="2019-02" db="EMBL/GenBank/DDBJ databases">
        <title>Deep-cultivation of Planctomycetes and their phenomic and genomic characterization uncovers novel biology.</title>
        <authorList>
            <person name="Wiegand S."/>
            <person name="Jogler M."/>
            <person name="Boedeker C."/>
            <person name="Pinto D."/>
            <person name="Vollmers J."/>
            <person name="Rivas-Marin E."/>
            <person name="Kohn T."/>
            <person name="Peeters S.H."/>
            <person name="Heuer A."/>
            <person name="Rast P."/>
            <person name="Oberbeckmann S."/>
            <person name="Bunk B."/>
            <person name="Jeske O."/>
            <person name="Meyerdierks A."/>
            <person name="Storesund J.E."/>
            <person name="Kallscheuer N."/>
            <person name="Luecker S."/>
            <person name="Lage O.M."/>
            <person name="Pohl T."/>
            <person name="Merkel B.J."/>
            <person name="Hornburger P."/>
            <person name="Mueller R.-W."/>
            <person name="Bruemmer F."/>
            <person name="Labrenz M."/>
            <person name="Spormann A.M."/>
            <person name="Op den Camp H."/>
            <person name="Overmann J."/>
            <person name="Amann R."/>
            <person name="Jetten M.S.M."/>
            <person name="Mascher T."/>
            <person name="Medema M.H."/>
            <person name="Devos D.P."/>
            <person name="Kaster A.-K."/>
            <person name="Ovreas L."/>
            <person name="Rohde M."/>
            <person name="Galperin M.Y."/>
            <person name="Jogler C."/>
        </authorList>
    </citation>
    <scope>NUCLEOTIDE SEQUENCE [LARGE SCALE GENOMIC DNA]</scope>
    <source>
        <strain evidence="2 3">Mal4</strain>
    </source>
</reference>
<dbReference type="InterPro" id="IPR013022">
    <property type="entry name" value="Xyl_isomerase-like_TIM-brl"/>
</dbReference>
<organism evidence="2 3">
    <name type="scientific">Maioricimonas rarisocia</name>
    <dbReference type="NCBI Taxonomy" id="2528026"/>
    <lineage>
        <taxon>Bacteria</taxon>
        <taxon>Pseudomonadati</taxon>
        <taxon>Planctomycetota</taxon>
        <taxon>Planctomycetia</taxon>
        <taxon>Planctomycetales</taxon>
        <taxon>Planctomycetaceae</taxon>
        <taxon>Maioricimonas</taxon>
    </lineage>
</organism>
<sequence length="325" mass="35834">MASRTDSANSEVSSGNSRLSRRLWLASSAAALGSTLLQGSSGAPLAAAEPPTRTGRPFMKLSLAAYSFNRYLPRNWPKPRSGNPTMTLEDFVDYCAEQDLDATELTSYYFPADVTNEYLMSIKNQTFRLGLDISGTAIGNDFCLPEGPDREFQLEMTRKWIDYAALMGAPVIRIFAGKVPKGETEEVALDRCVEGINQSLDYAATKGVVLALENHGGITATPEQLLRIVERVNNSPWFGINFDSGNFRTDDPYGDLEKIAPYAVNAQVKVAITAGGEKQEADLPRIVGILQDAGYRGYLVLEYEEKEDPREAIPRYLEQLRKLTA</sequence>
<gene>
    <name evidence="2" type="ORF">Mal4_22980</name>
</gene>
<keyword evidence="2" id="KW-0413">Isomerase</keyword>
<dbReference type="InterPro" id="IPR006311">
    <property type="entry name" value="TAT_signal"/>
</dbReference>
<dbReference type="GO" id="GO:0016853">
    <property type="term" value="F:isomerase activity"/>
    <property type="evidence" value="ECO:0007669"/>
    <property type="project" value="UniProtKB-KW"/>
</dbReference>
<dbReference type="SUPFAM" id="SSF51658">
    <property type="entry name" value="Xylose isomerase-like"/>
    <property type="match status" value="1"/>
</dbReference>
<evidence type="ECO:0000313" key="2">
    <source>
        <dbReference type="EMBL" id="QDU37979.1"/>
    </source>
</evidence>
<dbReference type="KEGG" id="mri:Mal4_22980"/>